<feature type="non-terminal residue" evidence="2">
    <location>
        <position position="1"/>
    </location>
</feature>
<feature type="domain" description="Mur ligase central" evidence="1">
    <location>
        <begin position="30"/>
        <end position="209"/>
    </location>
</feature>
<dbReference type="PANTHER" id="PTHR43445:SF3">
    <property type="entry name" value="UDP-N-ACETYLMURAMATE--L-ALANINE LIGASE"/>
    <property type="match status" value="1"/>
</dbReference>
<dbReference type="EMBL" id="BARS01001713">
    <property type="protein sequence ID" value="GAF75413.1"/>
    <property type="molecule type" value="Genomic_DNA"/>
</dbReference>
<dbReference type="InterPro" id="IPR050061">
    <property type="entry name" value="MurCDEF_pg_biosynth"/>
</dbReference>
<organism evidence="2">
    <name type="scientific">marine sediment metagenome</name>
    <dbReference type="NCBI Taxonomy" id="412755"/>
    <lineage>
        <taxon>unclassified sequences</taxon>
        <taxon>metagenomes</taxon>
        <taxon>ecological metagenomes</taxon>
    </lineage>
</organism>
<dbReference type="GO" id="GO:0016881">
    <property type="term" value="F:acid-amino acid ligase activity"/>
    <property type="evidence" value="ECO:0007669"/>
    <property type="project" value="InterPro"/>
</dbReference>
<sequence>TAARSRGIPIIKYAQLVGTLMSQRRNGVAIAGTHGKSTTTAMCVHLCRRAGLDPSFLVGAHSEQLGGSSGLGLGPHFIVESCEFDRSFLHLSPESAAILNIEPDHLDCYRNLDEIVEAFARFAQNVDSNGLLVCNAEDRWAMEAAGEAKAEVETFGFTEQADWQAVNLCADRGCYAFDVRFRELLIVSTRLSIPGRFNVGNALAAVALAYHAGADPDSIAGALPAFAGISRRLSWRGEGHGV</sequence>
<dbReference type="AlphaFoldDB" id="X0S2V9"/>
<evidence type="ECO:0000313" key="2">
    <source>
        <dbReference type="EMBL" id="GAF75413.1"/>
    </source>
</evidence>
<dbReference type="Gene3D" id="3.40.1190.10">
    <property type="entry name" value="Mur-like, catalytic domain"/>
    <property type="match status" value="1"/>
</dbReference>
<gene>
    <name evidence="2" type="ORF">S01H1_03203</name>
</gene>
<reference evidence="2" key="1">
    <citation type="journal article" date="2014" name="Front. Microbiol.">
        <title>High frequency of phylogenetically diverse reductive dehalogenase-homologous genes in deep subseafloor sedimentary metagenomes.</title>
        <authorList>
            <person name="Kawai M."/>
            <person name="Futagami T."/>
            <person name="Toyoda A."/>
            <person name="Takaki Y."/>
            <person name="Nishi S."/>
            <person name="Hori S."/>
            <person name="Arai W."/>
            <person name="Tsubouchi T."/>
            <person name="Morono Y."/>
            <person name="Uchiyama I."/>
            <person name="Ito T."/>
            <person name="Fujiyama A."/>
            <person name="Inagaki F."/>
            <person name="Takami H."/>
        </authorList>
    </citation>
    <scope>NUCLEOTIDE SEQUENCE</scope>
    <source>
        <strain evidence="2">Expedition CK06-06</strain>
    </source>
</reference>
<dbReference type="InterPro" id="IPR036565">
    <property type="entry name" value="Mur-like_cat_sf"/>
</dbReference>
<comment type="caution">
    <text evidence="2">The sequence shown here is derived from an EMBL/GenBank/DDBJ whole genome shotgun (WGS) entry which is preliminary data.</text>
</comment>
<feature type="non-terminal residue" evidence="2">
    <location>
        <position position="242"/>
    </location>
</feature>
<protein>
    <recommendedName>
        <fullName evidence="1">Mur ligase central domain-containing protein</fullName>
    </recommendedName>
</protein>
<dbReference type="SUPFAM" id="SSF53623">
    <property type="entry name" value="MurD-like peptide ligases, catalytic domain"/>
    <property type="match status" value="1"/>
</dbReference>
<proteinExistence type="predicted"/>
<dbReference type="InterPro" id="IPR013221">
    <property type="entry name" value="Mur_ligase_cen"/>
</dbReference>
<dbReference type="Pfam" id="PF08245">
    <property type="entry name" value="Mur_ligase_M"/>
    <property type="match status" value="1"/>
</dbReference>
<name>X0S2V9_9ZZZZ</name>
<accession>X0S2V9</accession>
<evidence type="ECO:0000259" key="1">
    <source>
        <dbReference type="Pfam" id="PF08245"/>
    </source>
</evidence>
<dbReference type="PANTHER" id="PTHR43445">
    <property type="entry name" value="UDP-N-ACETYLMURAMATE--L-ALANINE LIGASE-RELATED"/>
    <property type="match status" value="1"/>
</dbReference>
<dbReference type="GO" id="GO:0005524">
    <property type="term" value="F:ATP binding"/>
    <property type="evidence" value="ECO:0007669"/>
    <property type="project" value="InterPro"/>
</dbReference>